<name>A0A432MD17_9BACT</name>
<feature type="transmembrane region" description="Helical" evidence="15">
    <location>
        <begin position="63"/>
        <end position="84"/>
    </location>
</feature>
<evidence type="ECO:0000256" key="8">
    <source>
        <dbReference type="ARBA" id="ARBA00022692"/>
    </source>
</evidence>
<comment type="subcellular location">
    <subcellularLocation>
        <location evidence="1">Cell inner membrane</location>
        <topology evidence="1">Multi-pass membrane protein</topology>
    </subcellularLocation>
</comment>
<evidence type="ECO:0000313" key="17">
    <source>
        <dbReference type="EMBL" id="RUL81260.1"/>
    </source>
</evidence>
<dbReference type="OrthoDB" id="1493145at2"/>
<dbReference type="PROSITE" id="PS50846">
    <property type="entry name" value="HMA_2"/>
    <property type="match status" value="1"/>
</dbReference>
<evidence type="ECO:0000256" key="14">
    <source>
        <dbReference type="ARBA" id="ARBA00045720"/>
    </source>
</evidence>
<dbReference type="EMBL" id="RYZH01000102">
    <property type="protein sequence ID" value="RUL81260.1"/>
    <property type="molecule type" value="Genomic_DNA"/>
</dbReference>
<reference evidence="17 18" key="2">
    <citation type="submission" date="2019-01" db="EMBL/GenBank/DDBJ databases">
        <title>Tautonia sociabilis, a novel thermotolerant planctomycete of Isosphaeraceae family, isolated from a 4000 m deep subterranean habitat.</title>
        <authorList>
            <person name="Kovaleva O.L."/>
            <person name="Elcheninov A.G."/>
            <person name="Van Heerden E."/>
            <person name="Toshchakov S.V."/>
            <person name="Novikov A."/>
            <person name="Bonch-Osmolovskaya E.A."/>
            <person name="Kublanov I.V."/>
        </authorList>
    </citation>
    <scope>NUCLEOTIDE SEQUENCE [LARGE SCALE GENOMIC DNA]</scope>
    <source>
        <strain evidence="17 18">GM2012</strain>
    </source>
</reference>
<dbReference type="AlphaFoldDB" id="A0A432MD17"/>
<dbReference type="SUPFAM" id="SSF55008">
    <property type="entry name" value="HMA, heavy metal-associated domain"/>
    <property type="match status" value="1"/>
</dbReference>
<keyword evidence="12 15" id="KW-0472">Membrane</keyword>
<evidence type="ECO:0000313" key="18">
    <source>
        <dbReference type="Proteomes" id="UP000280296"/>
    </source>
</evidence>
<proteinExistence type="inferred from homology"/>
<keyword evidence="18" id="KW-1185">Reference proteome</keyword>
<protein>
    <recommendedName>
        <fullName evidence="3">Mercuric transport protein MerT</fullName>
    </recommendedName>
    <alternativeName>
        <fullName evidence="13">Mercury ion transport protein</fullName>
    </alternativeName>
</protein>
<keyword evidence="9" id="KW-0479">Metal-binding</keyword>
<sequence length="244" mass="25130">MSQPIEGSESTAQSSKSRGKKVAAIASIGAILSAIIASACCWLPLVLIALGASGAGIAAGLEAYRPLLIVVTLGFLGAAFYLTYRPRKGVAEHGCCTTEAAEDGSCCPASRPRHVGLMTLNKALLWGVTAISAAFLFFPSYVGLLFGNDDRTVAAEGGTRAVLEIGGMTCEGCAAAVSQAIRRVPGVQSVEVDYGSARATIVTDECCPIPSDEIILALERAGYDGAFVETRNGQGTGPIVDRAE</sequence>
<comment type="function">
    <text evidence="14">Involved in mercury resistance. Probably transfers a mercuric ion from the periplasmic Hg(2+)-binding protein MerP to the cytoplasmic mercuric reductase MerA.</text>
</comment>
<evidence type="ECO:0000256" key="15">
    <source>
        <dbReference type="SAM" id="Phobius"/>
    </source>
</evidence>
<accession>A0A432MD17</accession>
<dbReference type="Gene3D" id="1.10.287.910">
    <property type="entry name" value="bacterial mercury transporter, merf"/>
    <property type="match status" value="1"/>
</dbReference>
<dbReference type="Pfam" id="PF02411">
    <property type="entry name" value="MerT"/>
    <property type="match status" value="1"/>
</dbReference>
<feature type="domain" description="HMA" evidence="16">
    <location>
        <begin position="159"/>
        <end position="226"/>
    </location>
</feature>
<dbReference type="GO" id="GO:0015097">
    <property type="term" value="F:mercury ion transmembrane transporter activity"/>
    <property type="evidence" value="ECO:0007669"/>
    <property type="project" value="InterPro"/>
</dbReference>
<keyword evidence="7" id="KW-0997">Cell inner membrane</keyword>
<evidence type="ECO:0000256" key="10">
    <source>
        <dbReference type="ARBA" id="ARBA00022914"/>
    </source>
</evidence>
<evidence type="ECO:0000256" key="12">
    <source>
        <dbReference type="ARBA" id="ARBA00023136"/>
    </source>
</evidence>
<dbReference type="CDD" id="cd00371">
    <property type="entry name" value="HMA"/>
    <property type="match status" value="1"/>
</dbReference>
<keyword evidence="5" id="KW-0475">Mercuric resistance</keyword>
<evidence type="ECO:0000256" key="7">
    <source>
        <dbReference type="ARBA" id="ARBA00022519"/>
    </source>
</evidence>
<evidence type="ECO:0000256" key="3">
    <source>
        <dbReference type="ARBA" id="ARBA00017053"/>
    </source>
</evidence>
<evidence type="ECO:0000256" key="13">
    <source>
        <dbReference type="ARBA" id="ARBA00030934"/>
    </source>
</evidence>
<evidence type="ECO:0000256" key="6">
    <source>
        <dbReference type="ARBA" id="ARBA00022475"/>
    </source>
</evidence>
<comment type="caution">
    <text evidence="17">The sequence shown here is derived from an EMBL/GenBank/DDBJ whole genome shotgun (WGS) entry which is preliminary data.</text>
</comment>
<evidence type="ECO:0000256" key="2">
    <source>
        <dbReference type="ARBA" id="ARBA00008224"/>
    </source>
</evidence>
<gene>
    <name evidence="17" type="ORF">TsocGM_25375</name>
</gene>
<evidence type="ECO:0000256" key="4">
    <source>
        <dbReference type="ARBA" id="ARBA00022448"/>
    </source>
</evidence>
<dbReference type="Proteomes" id="UP000280296">
    <property type="component" value="Unassembled WGS sequence"/>
</dbReference>
<dbReference type="GO" id="GO:0046872">
    <property type="term" value="F:metal ion binding"/>
    <property type="evidence" value="ECO:0007669"/>
    <property type="project" value="UniProtKB-KW"/>
</dbReference>
<evidence type="ECO:0000256" key="9">
    <source>
        <dbReference type="ARBA" id="ARBA00022723"/>
    </source>
</evidence>
<dbReference type="Pfam" id="PF00403">
    <property type="entry name" value="HMA"/>
    <property type="match status" value="1"/>
</dbReference>
<reference evidence="17 18" key="1">
    <citation type="submission" date="2018-12" db="EMBL/GenBank/DDBJ databases">
        <authorList>
            <person name="Toschakov S.V."/>
        </authorList>
    </citation>
    <scope>NUCLEOTIDE SEQUENCE [LARGE SCALE GENOMIC DNA]</scope>
    <source>
        <strain evidence="17 18">GM2012</strain>
    </source>
</reference>
<dbReference type="RefSeq" id="WP_126728257.1">
    <property type="nucleotide sequence ID" value="NZ_RYZH01000102.1"/>
</dbReference>
<evidence type="ECO:0000256" key="1">
    <source>
        <dbReference type="ARBA" id="ARBA00004429"/>
    </source>
</evidence>
<dbReference type="Gene3D" id="3.30.70.100">
    <property type="match status" value="1"/>
</dbReference>
<dbReference type="GO" id="GO:0005886">
    <property type="term" value="C:plasma membrane"/>
    <property type="evidence" value="ECO:0007669"/>
    <property type="project" value="UniProtKB-SubCell"/>
</dbReference>
<dbReference type="InterPro" id="IPR017969">
    <property type="entry name" value="Heavy-metal-associated_CS"/>
</dbReference>
<dbReference type="InterPro" id="IPR003457">
    <property type="entry name" value="Transprt_MerT"/>
</dbReference>
<evidence type="ECO:0000256" key="11">
    <source>
        <dbReference type="ARBA" id="ARBA00022989"/>
    </source>
</evidence>
<comment type="similarity">
    <text evidence="2">Belongs to the MerT family.</text>
</comment>
<keyword evidence="6" id="KW-1003">Cell membrane</keyword>
<evidence type="ECO:0000256" key="5">
    <source>
        <dbReference type="ARBA" id="ARBA00022466"/>
    </source>
</evidence>
<dbReference type="InterPro" id="IPR006121">
    <property type="entry name" value="HMA_dom"/>
</dbReference>
<feature type="transmembrane region" description="Helical" evidence="15">
    <location>
        <begin position="22"/>
        <end position="51"/>
    </location>
</feature>
<dbReference type="InterPro" id="IPR036163">
    <property type="entry name" value="HMA_dom_sf"/>
</dbReference>
<evidence type="ECO:0000259" key="16">
    <source>
        <dbReference type="PROSITE" id="PS50846"/>
    </source>
</evidence>
<keyword evidence="8 15" id="KW-0812">Transmembrane</keyword>
<keyword evidence="4" id="KW-0813">Transport</keyword>
<feature type="transmembrane region" description="Helical" evidence="15">
    <location>
        <begin position="123"/>
        <end position="146"/>
    </location>
</feature>
<organism evidence="17 18">
    <name type="scientific">Tautonia sociabilis</name>
    <dbReference type="NCBI Taxonomy" id="2080755"/>
    <lineage>
        <taxon>Bacteria</taxon>
        <taxon>Pseudomonadati</taxon>
        <taxon>Planctomycetota</taxon>
        <taxon>Planctomycetia</taxon>
        <taxon>Isosphaerales</taxon>
        <taxon>Isosphaeraceae</taxon>
        <taxon>Tautonia</taxon>
    </lineage>
</organism>
<keyword evidence="10" id="KW-0476">Mercury</keyword>
<dbReference type="PROSITE" id="PS01047">
    <property type="entry name" value="HMA_1"/>
    <property type="match status" value="1"/>
</dbReference>
<keyword evidence="11 15" id="KW-1133">Transmembrane helix</keyword>